<sequence length="73" mass="8088">MDHVTGLSAWANFEVLASSNTLVTPREHIVVGNETGVQGRFNQEEKKDKGPEQRSKHASESSEWTGSPKERPP</sequence>
<organism evidence="1 2">
    <name type="scientific">Aspergillus melleus</name>
    <dbReference type="NCBI Taxonomy" id="138277"/>
    <lineage>
        <taxon>Eukaryota</taxon>
        <taxon>Fungi</taxon>
        <taxon>Dikarya</taxon>
        <taxon>Ascomycota</taxon>
        <taxon>Pezizomycotina</taxon>
        <taxon>Eurotiomycetes</taxon>
        <taxon>Eurotiomycetidae</taxon>
        <taxon>Eurotiales</taxon>
        <taxon>Aspergillaceae</taxon>
        <taxon>Aspergillus</taxon>
        <taxon>Aspergillus subgen. Circumdati</taxon>
    </lineage>
</organism>
<reference evidence="1 2" key="1">
    <citation type="journal article" date="2023" name="ACS Omega">
        <title>Identification of the Neoaspergillic Acid Biosynthesis Gene Cluster by Establishing an In Vitro CRISPR-Ribonucleoprotein Genetic System in Aspergillus melleus.</title>
        <authorList>
            <person name="Yuan B."/>
            <person name="Grau M.F."/>
            <person name="Murata R.M."/>
            <person name="Torok T."/>
            <person name="Venkateswaran K."/>
            <person name="Stajich J.E."/>
            <person name="Wang C.C.C."/>
        </authorList>
    </citation>
    <scope>NUCLEOTIDE SEQUENCE [LARGE SCALE GENOMIC DNA]</scope>
    <source>
        <strain evidence="1 2">IMV 1140</strain>
    </source>
</reference>
<name>A0ACC3BDT6_9EURO</name>
<dbReference type="Proteomes" id="UP001177260">
    <property type="component" value="Unassembled WGS sequence"/>
</dbReference>
<protein>
    <submittedName>
        <fullName evidence="1">Uncharacterized protein</fullName>
    </submittedName>
</protein>
<comment type="caution">
    <text evidence="1">The sequence shown here is derived from an EMBL/GenBank/DDBJ whole genome shotgun (WGS) entry which is preliminary data.</text>
</comment>
<evidence type="ECO:0000313" key="1">
    <source>
        <dbReference type="EMBL" id="KAK1148788.1"/>
    </source>
</evidence>
<accession>A0ACC3BDT6</accession>
<dbReference type="EMBL" id="JAOPJF010000006">
    <property type="protein sequence ID" value="KAK1148788.1"/>
    <property type="molecule type" value="Genomic_DNA"/>
</dbReference>
<evidence type="ECO:0000313" key="2">
    <source>
        <dbReference type="Proteomes" id="UP001177260"/>
    </source>
</evidence>
<keyword evidence="2" id="KW-1185">Reference proteome</keyword>
<proteinExistence type="predicted"/>
<gene>
    <name evidence="1" type="ORF">N8T08_008673</name>
</gene>